<evidence type="ECO:0000313" key="2">
    <source>
        <dbReference type="Proteomes" id="UP000683925"/>
    </source>
</evidence>
<evidence type="ECO:0000313" key="1">
    <source>
        <dbReference type="EMBL" id="CAD8146913.1"/>
    </source>
</evidence>
<gene>
    <name evidence="1" type="ORF">POCTA_138.1.T0190169</name>
</gene>
<accession>A0A8S1T3K3</accession>
<dbReference type="OrthoDB" id="306884at2759"/>
<sequence length="833" mass="99207">MNFQNQGPLFLKLNVQEKALNKDAAEQIHEIQQIKIIKQYPHNYEQNNDNIMYLQQATSQLYYAMFQIKDKSNLQMIPFALEKFDEQNWLYKAIINIIKEKQKFLDELMGEEKNKYKQAISWTEKITDQQAVFDEFYLEILEVYKQIRRPQNNNLLVLQQNQNTDCNKFLYSFCFIQNLNLEQNLQQSLQEIDDRSLNNQSAMQFENVQKKNLYLNVASDIQQIDINFWTFYMKNYKETNKLIILYPITNEEQLNNNISNSGEVRLNNKIKEKLKNNTQHEIIIPIICHDSVSDNKMKIIYNSILDQQIKSFKPDCIYLEFLLSNDFVLELPALEYLIRKLQKSAKLTIHFRISQYQNFSEYKLSNYLNAIIMGLQGFRHSERRFIIDEEYKGLVEWTFKMMKLKDYKSKNIKQSFQTTLQQIQTYIQNTQEKIFGYKQGNDEFKWLQKDNCSINSQHLVFENSIVVYDKTKNEIYYSNSPKLVNNQSEGVPQKLQLQAIEEINNENLIDPSIIELKNQLIFAYGHTQNGNSFSDKIWRYDLQNNKKQVILMSRDEEYQQFRHNYYQKFKDSNEIVNKIKWRRAPQICNNIFFQNDENFLSFLLIGGETLVLDKDGQSNSNLIMNIIEVVILNLQNNKFCSFLLNKQSIGKFSSLKPWPYQTVLEGNLNNACCYLILNGNQTIKKNYYSFPKNPQYLKQAQLIVQSQSSFQLFFPIIKFTEDLIVQIDELIDDCKVQYFDEQSSGQNCFVWKLLITRYVFNQFSLPSHPLFNKFEQKLKDMQQQNIQYCLVCFQISVKLKFQVSEQNPQNYQDSIVEFDYEKIEVLPYNNNIQ</sequence>
<dbReference type="Proteomes" id="UP000683925">
    <property type="component" value="Unassembled WGS sequence"/>
</dbReference>
<name>A0A8S1T3K3_PAROT</name>
<dbReference type="EMBL" id="CAJJDP010000019">
    <property type="protein sequence ID" value="CAD8146913.1"/>
    <property type="molecule type" value="Genomic_DNA"/>
</dbReference>
<dbReference type="OMA" id="KWRRAPQ"/>
<keyword evidence="2" id="KW-1185">Reference proteome</keyword>
<comment type="caution">
    <text evidence="1">The sequence shown here is derived from an EMBL/GenBank/DDBJ whole genome shotgun (WGS) entry which is preliminary data.</text>
</comment>
<protein>
    <submittedName>
        <fullName evidence="1">Uncharacterized protein</fullName>
    </submittedName>
</protein>
<proteinExistence type="predicted"/>
<dbReference type="AlphaFoldDB" id="A0A8S1T3K3"/>
<organism evidence="1 2">
    <name type="scientific">Paramecium octaurelia</name>
    <dbReference type="NCBI Taxonomy" id="43137"/>
    <lineage>
        <taxon>Eukaryota</taxon>
        <taxon>Sar</taxon>
        <taxon>Alveolata</taxon>
        <taxon>Ciliophora</taxon>
        <taxon>Intramacronucleata</taxon>
        <taxon>Oligohymenophorea</taxon>
        <taxon>Peniculida</taxon>
        <taxon>Parameciidae</taxon>
        <taxon>Paramecium</taxon>
    </lineage>
</organism>
<reference evidence="1" key="1">
    <citation type="submission" date="2021-01" db="EMBL/GenBank/DDBJ databases">
        <authorList>
            <consortium name="Genoscope - CEA"/>
            <person name="William W."/>
        </authorList>
    </citation>
    <scope>NUCLEOTIDE SEQUENCE</scope>
</reference>